<dbReference type="SUPFAM" id="SSF50156">
    <property type="entry name" value="PDZ domain-like"/>
    <property type="match status" value="2"/>
</dbReference>
<evidence type="ECO:0000256" key="2">
    <source>
        <dbReference type="ARBA" id="ARBA00022737"/>
    </source>
</evidence>
<accession>G7E930</accession>
<feature type="binding site" evidence="5">
    <location>
        <position position="19"/>
    </location>
    <ligand>
        <name>Zn(2+)</name>
        <dbReference type="ChEBI" id="CHEBI:29105"/>
    </ligand>
</feature>
<evidence type="ECO:0000313" key="8">
    <source>
        <dbReference type="EMBL" id="GAA99648.1"/>
    </source>
</evidence>
<feature type="compositionally biased region" description="Low complexity" evidence="6">
    <location>
        <begin position="265"/>
        <end position="276"/>
    </location>
</feature>
<evidence type="ECO:0000259" key="7">
    <source>
        <dbReference type="PROSITE" id="PS51865"/>
    </source>
</evidence>
<feature type="binding site" evidence="5">
    <location>
        <position position="117"/>
    </location>
    <ligand>
        <name>Zn(2+)</name>
        <dbReference type="ChEBI" id="CHEBI:29105"/>
    </ligand>
</feature>
<keyword evidence="4" id="KW-0472">Membrane</keyword>
<dbReference type="FunCoup" id="G7E930">
    <property type="interactions" value="192"/>
</dbReference>
<feature type="region of interest" description="Disordered" evidence="6">
    <location>
        <begin position="217"/>
        <end position="329"/>
    </location>
</feature>
<reference evidence="8 9" key="2">
    <citation type="journal article" date="2012" name="Open Biol.">
        <title>Characteristics of nucleosomes and linker DNA regions on the genome of the basidiomycete Mixia osmundae revealed by mono- and dinucleosome mapping.</title>
        <authorList>
            <person name="Nishida H."/>
            <person name="Kondo S."/>
            <person name="Matsumoto T."/>
            <person name="Suzuki Y."/>
            <person name="Yoshikawa H."/>
            <person name="Taylor T.D."/>
            <person name="Sugiyama J."/>
        </authorList>
    </citation>
    <scope>NUCLEOTIDE SEQUENCE [LARGE SCALE GENOMIC DNA]</scope>
    <source>
        <strain evidence="9">CBS 9802 / IAM 14324 / JCM 22182 / KY 12970</strain>
    </source>
</reference>
<dbReference type="InterPro" id="IPR007583">
    <property type="entry name" value="GRASP55_65"/>
</dbReference>
<dbReference type="OrthoDB" id="3318at2759"/>
<dbReference type="eggNOG" id="KOG3834">
    <property type="taxonomic scope" value="Eukaryota"/>
</dbReference>
<keyword evidence="5" id="KW-0862">Zinc</keyword>
<proteinExistence type="predicted"/>
<dbReference type="STRING" id="764103.G7E930"/>
<evidence type="ECO:0000256" key="5">
    <source>
        <dbReference type="PIRSR" id="PIRSR607583-1"/>
    </source>
</evidence>
<dbReference type="InParanoid" id="G7E930"/>
<keyword evidence="3" id="KW-0333">Golgi apparatus</keyword>
<dbReference type="EMBL" id="BABT02000220">
    <property type="protein sequence ID" value="GAA99648.1"/>
    <property type="molecule type" value="Genomic_DNA"/>
</dbReference>
<dbReference type="HOGENOM" id="CLU_025095_2_2_1"/>
<dbReference type="OMA" id="GYHVVRV"/>
<feature type="domain" description="PDZ GRASP-type" evidence="7">
    <location>
        <begin position="125"/>
        <end position="215"/>
    </location>
</feature>
<evidence type="ECO:0000256" key="3">
    <source>
        <dbReference type="ARBA" id="ARBA00023034"/>
    </source>
</evidence>
<dbReference type="GO" id="GO:0000139">
    <property type="term" value="C:Golgi membrane"/>
    <property type="evidence" value="ECO:0007669"/>
    <property type="project" value="UniProtKB-SubCell"/>
</dbReference>
<dbReference type="InterPro" id="IPR024958">
    <property type="entry name" value="GRASP_PDZ"/>
</dbReference>
<evidence type="ECO:0000256" key="4">
    <source>
        <dbReference type="ARBA" id="ARBA00023136"/>
    </source>
</evidence>
<feature type="domain" description="PDZ GRASP-type" evidence="7">
    <location>
        <begin position="16"/>
        <end position="119"/>
    </location>
</feature>
<dbReference type="Gene3D" id="2.30.42.10">
    <property type="match status" value="2"/>
</dbReference>
<comment type="caution">
    <text evidence="8">The sequence shown here is derived from an EMBL/GenBank/DDBJ whole genome shotgun (WGS) entry which is preliminary data.</text>
</comment>
<reference evidence="8 9" key="1">
    <citation type="journal article" date="2011" name="J. Gen. Appl. Microbiol.">
        <title>Draft genome sequencing of the enigmatic basidiomycete Mixia osmundae.</title>
        <authorList>
            <person name="Nishida H."/>
            <person name="Nagatsuka Y."/>
            <person name="Sugiyama J."/>
        </authorList>
    </citation>
    <scope>NUCLEOTIDE SEQUENCE [LARGE SCALE GENOMIC DNA]</scope>
    <source>
        <strain evidence="9">CBS 9802 / IAM 14324 / JCM 22182 / KY 12970</strain>
    </source>
</reference>
<keyword evidence="9" id="KW-1185">Reference proteome</keyword>
<dbReference type="GO" id="GO:0046872">
    <property type="term" value="F:metal ion binding"/>
    <property type="evidence" value="ECO:0007669"/>
    <property type="project" value="UniProtKB-KW"/>
</dbReference>
<evidence type="ECO:0000256" key="1">
    <source>
        <dbReference type="ARBA" id="ARBA00004394"/>
    </source>
</evidence>
<evidence type="ECO:0000256" key="6">
    <source>
        <dbReference type="SAM" id="MobiDB-lite"/>
    </source>
</evidence>
<gene>
    <name evidence="8" type="primary">Mo06351</name>
    <name evidence="8" type="ORF">E5Q_06351</name>
</gene>
<organism evidence="8 9">
    <name type="scientific">Mixia osmundae (strain CBS 9802 / IAM 14324 / JCM 22182 / KY 12970)</name>
    <dbReference type="NCBI Taxonomy" id="764103"/>
    <lineage>
        <taxon>Eukaryota</taxon>
        <taxon>Fungi</taxon>
        <taxon>Dikarya</taxon>
        <taxon>Basidiomycota</taxon>
        <taxon>Pucciniomycotina</taxon>
        <taxon>Mixiomycetes</taxon>
        <taxon>Mixiales</taxon>
        <taxon>Mixiaceae</taxon>
        <taxon>Mixia</taxon>
    </lineage>
</organism>
<dbReference type="InterPro" id="IPR036034">
    <property type="entry name" value="PDZ_sf"/>
</dbReference>
<evidence type="ECO:0000313" key="9">
    <source>
        <dbReference type="Proteomes" id="UP000009131"/>
    </source>
</evidence>
<dbReference type="FunFam" id="2.30.42.10:FF:000026">
    <property type="entry name" value="Golgi reassembly stacking protein 2"/>
    <property type="match status" value="1"/>
</dbReference>
<dbReference type="Proteomes" id="UP000009131">
    <property type="component" value="Unassembled WGS sequence"/>
</dbReference>
<dbReference type="PROSITE" id="PS51865">
    <property type="entry name" value="PDZ_GRASP"/>
    <property type="match status" value="2"/>
</dbReference>
<dbReference type="RefSeq" id="XP_014568860.1">
    <property type="nucleotide sequence ID" value="XM_014713374.1"/>
</dbReference>
<keyword evidence="5" id="KW-0479">Metal-binding</keyword>
<dbReference type="PANTHER" id="PTHR12893">
    <property type="entry name" value="GOLGI REASSEMBLY STACKING PROTEIN GRASP"/>
    <property type="match status" value="1"/>
</dbReference>
<dbReference type="Pfam" id="PF04495">
    <property type="entry name" value="GRASP55_65"/>
    <property type="match status" value="1"/>
</dbReference>
<dbReference type="PANTHER" id="PTHR12893:SF0">
    <property type="entry name" value="GRASP65"/>
    <property type="match status" value="1"/>
</dbReference>
<protein>
    <recommendedName>
        <fullName evidence="7">PDZ GRASP-type domain-containing protein</fullName>
    </recommendedName>
</protein>
<comment type="subcellular location">
    <subcellularLocation>
        <location evidence="1">Golgi apparatus membrane</location>
    </subcellularLocation>
</comment>
<dbReference type="GO" id="GO:0007030">
    <property type="term" value="P:Golgi organization"/>
    <property type="evidence" value="ECO:0007669"/>
    <property type="project" value="TreeGrafter"/>
</dbReference>
<keyword evidence="2" id="KW-0677">Repeat</keyword>
<dbReference type="AlphaFoldDB" id="G7E930"/>
<name>G7E930_MIXOS</name>
<sequence length="329" mass="36120">MGASESKPGDGARKKIALHVLRVAENSPAAHAGIEPFFDFLMGISGFALTEDVDAFTEQIERSEGQEILLQVWSSKRQELRDVELVPSRSWSMQPRKGQIAHDDAEPSLLGLSMRLCNPEGALEQVWHVLEIMEGSPAESAGLVPYGDYIIGYAGGVLRGEGDFYELVENHDERPLRLFVYNSDFDITREVVLVPNKSWGNGDGLLGCGIGYGLLHRIPRPQERPPRPLNGHTYSQTHQRAETYPDEEEQHSHGILSSTGVQVLPSSSQPSTPSRSVIPDRRALSPSKRVLSPGVSLPLPPKSPSSSTSDTRRSSVIIPIQEQSEDDTV</sequence>